<gene>
    <name evidence="1" type="ORF">CYCCA115_LOCUS19851</name>
</gene>
<sequence>MEWENGEITPEPLSIIGADDPVACAIYARDNNLLDTPGWKRFKSIAKREKKLLRMINQAKLRSFRTAPKYMYGYEIPKDYNDGLRLDKLHGNTKWADATKVEMDQLAEYKVFIDLGKGTPIPKGFQKI</sequence>
<name>A0AAD2PWU8_9STRA</name>
<evidence type="ECO:0000313" key="2">
    <source>
        <dbReference type="Proteomes" id="UP001295423"/>
    </source>
</evidence>
<organism evidence="1 2">
    <name type="scientific">Cylindrotheca closterium</name>
    <dbReference type="NCBI Taxonomy" id="2856"/>
    <lineage>
        <taxon>Eukaryota</taxon>
        <taxon>Sar</taxon>
        <taxon>Stramenopiles</taxon>
        <taxon>Ochrophyta</taxon>
        <taxon>Bacillariophyta</taxon>
        <taxon>Bacillariophyceae</taxon>
        <taxon>Bacillariophycidae</taxon>
        <taxon>Bacillariales</taxon>
        <taxon>Bacillariaceae</taxon>
        <taxon>Cylindrotheca</taxon>
    </lineage>
</organism>
<proteinExistence type="predicted"/>
<evidence type="ECO:0000313" key="1">
    <source>
        <dbReference type="EMBL" id="CAJ1962779.1"/>
    </source>
</evidence>
<keyword evidence="2" id="KW-1185">Reference proteome</keyword>
<comment type="caution">
    <text evidence="1">The sequence shown here is derived from an EMBL/GenBank/DDBJ whole genome shotgun (WGS) entry which is preliminary data.</text>
</comment>
<dbReference type="EMBL" id="CAKOGP040002119">
    <property type="protein sequence ID" value="CAJ1962779.1"/>
    <property type="molecule type" value="Genomic_DNA"/>
</dbReference>
<accession>A0AAD2PWU8</accession>
<dbReference type="AlphaFoldDB" id="A0AAD2PWU8"/>
<dbReference type="Proteomes" id="UP001295423">
    <property type="component" value="Unassembled WGS sequence"/>
</dbReference>
<reference evidence="1" key="1">
    <citation type="submission" date="2023-08" db="EMBL/GenBank/DDBJ databases">
        <authorList>
            <person name="Audoor S."/>
            <person name="Bilcke G."/>
        </authorList>
    </citation>
    <scope>NUCLEOTIDE SEQUENCE</scope>
</reference>
<protein>
    <submittedName>
        <fullName evidence="1">Uncharacterized protein</fullName>
    </submittedName>
</protein>